<keyword evidence="1" id="KW-0732">Signal</keyword>
<gene>
    <name evidence="2" type="ORF">ABB25_07310</name>
</gene>
<protein>
    <recommendedName>
        <fullName evidence="4">DUF1684 domain-containing protein</fullName>
    </recommendedName>
</protein>
<dbReference type="Proteomes" id="UP000051254">
    <property type="component" value="Unassembled WGS sequence"/>
</dbReference>
<sequence>MDRKISGLPMAALLMVVGLAGCGQGSQAVSEQEAAVSAEDLSFLNDNQAWRIERHSRLVQPDGWTSLVGLHWLTLKAHYIGSGATSGMRLAVGPERMGLVQREGGKVWFTPESGVDLRVNEQPLRGRIQLHSDQEAEPTVVVFDQGKGSLSLLQRGPHQALRVRHADAATRQQFSGLDYWPADRRWVLPARFVAHNPARTLQVVDMVGMSNTLANPGRLVFERDGQSYALEAVANADGSLLVMMADGTSGHGSYAAGRYLDVAAPDAQGQTLLDFNRSYNPPCAFSIYATCPLPPAENRLDLRIEAGEKAYAHKPVAGQEV</sequence>
<evidence type="ECO:0000313" key="2">
    <source>
        <dbReference type="EMBL" id="KRG58101.1"/>
    </source>
</evidence>
<feature type="chain" id="PRO_5006392658" description="DUF1684 domain-containing protein" evidence="1">
    <location>
        <begin position="21"/>
        <end position="321"/>
    </location>
</feature>
<dbReference type="PANTHER" id="PTHR41913:SF1">
    <property type="entry name" value="DUF1684 DOMAIN-CONTAINING PROTEIN"/>
    <property type="match status" value="1"/>
</dbReference>
<comment type="caution">
    <text evidence="2">The sequence shown here is derived from an EMBL/GenBank/DDBJ whole genome shotgun (WGS) entry which is preliminary data.</text>
</comment>
<dbReference type="EMBL" id="LDJH01000012">
    <property type="protein sequence ID" value="KRG58101.1"/>
    <property type="molecule type" value="Genomic_DNA"/>
</dbReference>
<evidence type="ECO:0000256" key="1">
    <source>
        <dbReference type="SAM" id="SignalP"/>
    </source>
</evidence>
<evidence type="ECO:0008006" key="4">
    <source>
        <dbReference type="Google" id="ProtNLM"/>
    </source>
</evidence>
<dbReference type="Pfam" id="PF07920">
    <property type="entry name" value="DUF1684"/>
    <property type="match status" value="1"/>
</dbReference>
<dbReference type="PANTHER" id="PTHR41913">
    <property type="entry name" value="DUF1684 DOMAIN-CONTAINING PROTEIN"/>
    <property type="match status" value="1"/>
</dbReference>
<name>A0A0R0BLS4_9GAMM</name>
<reference evidence="2 3" key="1">
    <citation type="submission" date="2015-05" db="EMBL/GenBank/DDBJ databases">
        <title>Genome sequencing and analysis of members of genus Stenotrophomonas.</title>
        <authorList>
            <person name="Patil P.P."/>
            <person name="Midha S."/>
            <person name="Patil P.B."/>
        </authorList>
    </citation>
    <scope>NUCLEOTIDE SEQUENCE [LARGE SCALE GENOMIC DNA]</scope>
    <source>
        <strain evidence="2 3">DSM 17805</strain>
    </source>
</reference>
<dbReference type="PROSITE" id="PS51257">
    <property type="entry name" value="PROKAR_LIPOPROTEIN"/>
    <property type="match status" value="1"/>
</dbReference>
<dbReference type="PATRIC" id="fig|266128.3.peg.333"/>
<dbReference type="AlphaFoldDB" id="A0A0R0BLS4"/>
<evidence type="ECO:0000313" key="3">
    <source>
        <dbReference type="Proteomes" id="UP000051254"/>
    </source>
</evidence>
<proteinExistence type="predicted"/>
<dbReference type="STRING" id="266128.ABB25_07310"/>
<dbReference type="InterPro" id="IPR012467">
    <property type="entry name" value="DUF1684"/>
</dbReference>
<feature type="signal peptide" evidence="1">
    <location>
        <begin position="1"/>
        <end position="20"/>
    </location>
</feature>
<organism evidence="2 3">
    <name type="scientific">Stenotrophomonas koreensis</name>
    <dbReference type="NCBI Taxonomy" id="266128"/>
    <lineage>
        <taxon>Bacteria</taxon>
        <taxon>Pseudomonadati</taxon>
        <taxon>Pseudomonadota</taxon>
        <taxon>Gammaproteobacteria</taxon>
        <taxon>Lysobacterales</taxon>
        <taxon>Lysobacteraceae</taxon>
        <taxon>Stenotrophomonas</taxon>
    </lineage>
</organism>
<keyword evidence="3" id="KW-1185">Reference proteome</keyword>
<accession>A0A0R0BLS4</accession>
<dbReference type="RefSeq" id="WP_057665440.1">
    <property type="nucleotide sequence ID" value="NZ_LDJH01000012.1"/>
</dbReference>